<evidence type="ECO:0000256" key="1">
    <source>
        <dbReference type="SAM" id="Phobius"/>
    </source>
</evidence>
<name>A0A1I0QZB2_9EURY</name>
<evidence type="ECO:0000313" key="2">
    <source>
        <dbReference type="EMBL" id="SEW33037.1"/>
    </source>
</evidence>
<keyword evidence="1" id="KW-0812">Transmembrane</keyword>
<keyword evidence="1" id="KW-1133">Transmembrane helix</keyword>
<reference evidence="3" key="1">
    <citation type="submission" date="2016-10" db="EMBL/GenBank/DDBJ databases">
        <authorList>
            <person name="Varghese N."/>
        </authorList>
    </citation>
    <scope>NUCLEOTIDE SEQUENCE [LARGE SCALE GENOMIC DNA]</scope>
    <source>
        <strain evidence="3">CGMCC 1.12284</strain>
    </source>
</reference>
<keyword evidence="3" id="KW-1185">Reference proteome</keyword>
<feature type="transmembrane region" description="Helical" evidence="1">
    <location>
        <begin position="12"/>
        <end position="34"/>
    </location>
</feature>
<gene>
    <name evidence="2" type="ORF">SAMN05216285_4192</name>
</gene>
<dbReference type="STRING" id="1202768.SAMN05216285_4192"/>
<keyword evidence="1" id="KW-0472">Membrane</keyword>
<dbReference type="AlphaFoldDB" id="A0A1I0QZB2"/>
<proteinExistence type="predicted"/>
<protein>
    <submittedName>
        <fullName evidence="2">Uncharacterized protein</fullName>
    </submittedName>
</protein>
<evidence type="ECO:0000313" key="3">
    <source>
        <dbReference type="Proteomes" id="UP000183275"/>
    </source>
</evidence>
<dbReference type="Proteomes" id="UP000183275">
    <property type="component" value="Unassembled WGS sequence"/>
</dbReference>
<sequence>MSDQSKSQMNRELLLMAAILAIGVTLTFVAGKFAGVL</sequence>
<accession>A0A1I0QZB2</accession>
<organism evidence="2 3">
    <name type="scientific">Natrinema salifodinae</name>
    <dbReference type="NCBI Taxonomy" id="1202768"/>
    <lineage>
        <taxon>Archaea</taxon>
        <taxon>Methanobacteriati</taxon>
        <taxon>Methanobacteriota</taxon>
        <taxon>Stenosarchaea group</taxon>
        <taxon>Halobacteria</taxon>
        <taxon>Halobacteriales</taxon>
        <taxon>Natrialbaceae</taxon>
        <taxon>Natrinema</taxon>
    </lineage>
</organism>
<dbReference type="EMBL" id="FOIS01000007">
    <property type="protein sequence ID" value="SEW33037.1"/>
    <property type="molecule type" value="Genomic_DNA"/>
</dbReference>